<feature type="compositionally biased region" description="Low complexity" evidence="1">
    <location>
        <begin position="545"/>
        <end position="571"/>
    </location>
</feature>
<feature type="compositionally biased region" description="Basic and acidic residues" evidence="1">
    <location>
        <begin position="611"/>
        <end position="623"/>
    </location>
</feature>
<feature type="compositionally biased region" description="Low complexity" evidence="1">
    <location>
        <begin position="192"/>
        <end position="203"/>
    </location>
</feature>
<comment type="caution">
    <text evidence="2">The sequence shown here is derived from an EMBL/GenBank/DDBJ whole genome shotgun (WGS) entry which is preliminary data.</text>
</comment>
<gene>
    <name evidence="2" type="ORF">B0H15DRAFT_615443</name>
</gene>
<sequence>MADSPPPPKPKPGSLRDRIAAFEKPAGKAAPAPPPLRPKPAGAVSWKPKPPSPPAESGSFSSAGQGEGGANSPTGGGGMSASDAKESIGRGGSLKERMAALQGRGAFGAPSPAPTPSVGTGKKWVPPPKPVEIEEEDTVTAAPDRGNVEGESAAGDTPKPFEVDAKDKDKNEEAGEEEAKADPEEEERQRRAAIAARMARLGGARVGMAPPVFGVKPPIKKRTSEDAASVKSQGSEGTPASPPTSPPIPAASLGTSTASPATSPSIPSASLNTIPVADPESEKPDLAASATELRSPPAENTATPVIDRDADSHAPNPGDALSPTTTPSAPAPTTGALSPPSAADAEAHAPKPTMAMPVPAAPRRAAPPRKKRGVSPMPPVRATEEAQVEPAEGEADPAVHDQAEPAAQDKGEVLAPAPEDDAQGHEDIPPHEENGAQTVAEVPLFAKDDPEKPAQETPLSAKDEREEQSTSLPEPKSFQAEPIPAHKEPIPSDAEDEFVTPAEEPASFIGSTKEVTEEETVAPAPVVVAEVVLAFHEQDPEPKPAVEAAEPTPLAAPTGGFTQQQEQQHGQGQERELAVAQEPEQEHAQVRALEPEPAAEVAEVDEEAQEEAARRQRVMERMARMGGVNPLGGRPSPPVRKATTDAEVSVPARKPTGDEQAHDEQDQHQPMHEESQGPEQQEPEEVDEEAEEAARRRRVMERMSKMGGVNPFAAAPGMMRRESGDSVPQKDSGNDAGLPTSNEVQPEGEADEQGGRGHGERESAPSPPALGESDEETESRRLRRRRGLCCPRPHPRVLQNTVVQFRNRLDTSQTRERKIRSRCPRILARFRLRRLMSRRRSCCPRPRLRAPWIITAQSRLRPRWLMWRRMRMRTYRPRRHPRALWSNAAQSRLRLALWLCPSLPRLRWGRAKRKWRVDTNWKRRRRRRRPRLRPAQPTCAPRRLSARSRHLRPHKKWPRKRKMKITSTKRKRWKRRRHFLMGGAPSQSHRRLRPY</sequence>
<feature type="compositionally biased region" description="Basic and acidic residues" evidence="1">
    <location>
        <begin position="422"/>
        <end position="434"/>
    </location>
</feature>
<feature type="region of interest" description="Disordered" evidence="1">
    <location>
        <begin position="1"/>
        <end position="500"/>
    </location>
</feature>
<feature type="compositionally biased region" description="Gly residues" evidence="1">
    <location>
        <begin position="65"/>
        <end position="79"/>
    </location>
</feature>
<dbReference type="Proteomes" id="UP001222325">
    <property type="component" value="Unassembled WGS sequence"/>
</dbReference>
<feature type="compositionally biased region" description="Pro residues" evidence="1">
    <location>
        <begin position="240"/>
        <end position="249"/>
    </location>
</feature>
<feature type="compositionally biased region" description="Basic and acidic residues" evidence="1">
    <location>
        <begin position="753"/>
        <end position="763"/>
    </location>
</feature>
<feature type="compositionally biased region" description="Acidic residues" evidence="1">
    <location>
        <begin position="681"/>
        <end position="691"/>
    </location>
</feature>
<organism evidence="2 3">
    <name type="scientific">Mycena belliarum</name>
    <dbReference type="NCBI Taxonomy" id="1033014"/>
    <lineage>
        <taxon>Eukaryota</taxon>
        <taxon>Fungi</taxon>
        <taxon>Dikarya</taxon>
        <taxon>Basidiomycota</taxon>
        <taxon>Agaricomycotina</taxon>
        <taxon>Agaricomycetes</taxon>
        <taxon>Agaricomycetidae</taxon>
        <taxon>Agaricales</taxon>
        <taxon>Marasmiineae</taxon>
        <taxon>Mycenaceae</taxon>
        <taxon>Mycena</taxon>
    </lineage>
</organism>
<feature type="compositionally biased region" description="Low complexity" evidence="1">
    <location>
        <begin position="320"/>
        <end position="343"/>
    </location>
</feature>
<dbReference type="AlphaFoldDB" id="A0AAD6XML8"/>
<feature type="compositionally biased region" description="Low complexity" evidence="1">
    <location>
        <begin position="350"/>
        <end position="364"/>
    </location>
</feature>
<feature type="compositionally biased region" description="Basic and acidic residues" evidence="1">
    <location>
        <begin position="655"/>
        <end position="675"/>
    </location>
</feature>
<evidence type="ECO:0000313" key="3">
    <source>
        <dbReference type="Proteomes" id="UP001222325"/>
    </source>
</evidence>
<dbReference type="EMBL" id="JARJCN010000089">
    <property type="protein sequence ID" value="KAJ7075807.1"/>
    <property type="molecule type" value="Genomic_DNA"/>
</dbReference>
<keyword evidence="3" id="KW-1185">Reference proteome</keyword>
<feature type="compositionally biased region" description="Pro residues" evidence="1">
    <location>
        <begin position="1"/>
        <end position="11"/>
    </location>
</feature>
<proteinExistence type="predicted"/>
<feature type="region of interest" description="Disordered" evidence="1">
    <location>
        <begin position="922"/>
        <end position="995"/>
    </location>
</feature>
<feature type="compositionally biased region" description="Low complexity" evidence="1">
    <location>
        <begin position="250"/>
        <end position="270"/>
    </location>
</feature>
<protein>
    <submittedName>
        <fullName evidence="2">Uncharacterized protein</fullName>
    </submittedName>
</protein>
<name>A0AAD6XML8_9AGAR</name>
<feature type="compositionally biased region" description="Basic residues" evidence="1">
    <location>
        <begin position="944"/>
        <end position="979"/>
    </location>
</feature>
<feature type="region of interest" description="Disordered" evidence="1">
    <location>
        <begin position="538"/>
        <end position="793"/>
    </location>
</feature>
<feature type="compositionally biased region" description="Basic and acidic residues" evidence="1">
    <location>
        <begin position="83"/>
        <end position="98"/>
    </location>
</feature>
<feature type="compositionally biased region" description="Basic and acidic residues" evidence="1">
    <location>
        <begin position="159"/>
        <end position="190"/>
    </location>
</feature>
<accession>A0AAD6XML8</accession>
<evidence type="ECO:0000313" key="2">
    <source>
        <dbReference type="EMBL" id="KAJ7075807.1"/>
    </source>
</evidence>
<feature type="compositionally biased region" description="Basic residues" evidence="1">
    <location>
        <begin position="922"/>
        <end position="932"/>
    </location>
</feature>
<reference evidence="2" key="1">
    <citation type="submission" date="2023-03" db="EMBL/GenBank/DDBJ databases">
        <title>Massive genome expansion in bonnet fungi (Mycena s.s.) driven by repeated elements and novel gene families across ecological guilds.</title>
        <authorList>
            <consortium name="Lawrence Berkeley National Laboratory"/>
            <person name="Harder C.B."/>
            <person name="Miyauchi S."/>
            <person name="Viragh M."/>
            <person name="Kuo A."/>
            <person name="Thoen E."/>
            <person name="Andreopoulos B."/>
            <person name="Lu D."/>
            <person name="Skrede I."/>
            <person name="Drula E."/>
            <person name="Henrissat B."/>
            <person name="Morin E."/>
            <person name="Kohler A."/>
            <person name="Barry K."/>
            <person name="LaButti K."/>
            <person name="Morin E."/>
            <person name="Salamov A."/>
            <person name="Lipzen A."/>
            <person name="Mereny Z."/>
            <person name="Hegedus B."/>
            <person name="Baldrian P."/>
            <person name="Stursova M."/>
            <person name="Weitz H."/>
            <person name="Taylor A."/>
            <person name="Grigoriev I.V."/>
            <person name="Nagy L.G."/>
            <person name="Martin F."/>
            <person name="Kauserud H."/>
        </authorList>
    </citation>
    <scope>NUCLEOTIDE SEQUENCE</scope>
    <source>
        <strain evidence="2">CBHHK173m</strain>
    </source>
</reference>
<evidence type="ECO:0000256" key="1">
    <source>
        <dbReference type="SAM" id="MobiDB-lite"/>
    </source>
</evidence>
<feature type="compositionally biased region" description="Low complexity" evidence="1">
    <location>
        <begin position="590"/>
        <end position="601"/>
    </location>
</feature>
<feature type="compositionally biased region" description="Basic and acidic residues" evidence="1">
    <location>
        <begin position="397"/>
        <end position="412"/>
    </location>
</feature>